<evidence type="ECO:0000313" key="3">
    <source>
        <dbReference type="EMBL" id="KAG5679942.1"/>
    </source>
</evidence>
<sequence length="280" mass="30158">MLENKIFCMGCEVSNIGIIEMQTGDCSDEHHERYYLYLIISVTVGVLLCLIIITGRIIIQKQRDEGEDRGKDEPKFHKSSTGETTITKGFSGDNISEVEGCDIDLTTPIAISNLPSKGEKSSFSTYTSPLAPYVSIVPTSSTSGLLIRPPQPVAISAVPPPSSILIGSSGLNNNNPSILAQSPSNLANLQFRTLPRQHIGVNRNPNDSSALVSVIPSPSTFINAGSMMSHHTIRRSTQSGLVESLPPPTSMANATAFYPPNRAMAPIAINTSQHQPYFYG</sequence>
<dbReference type="EMBL" id="JADBJN010000001">
    <property type="protein sequence ID" value="KAG5679942.1"/>
    <property type="molecule type" value="Genomic_DNA"/>
</dbReference>
<feature type="region of interest" description="Disordered" evidence="1">
    <location>
        <begin position="63"/>
        <end position="91"/>
    </location>
</feature>
<gene>
    <name evidence="3" type="ORF">PVAND_009477</name>
</gene>
<evidence type="ECO:0000313" key="4">
    <source>
        <dbReference type="Proteomes" id="UP001107558"/>
    </source>
</evidence>
<evidence type="ECO:0000256" key="2">
    <source>
        <dbReference type="SAM" id="Phobius"/>
    </source>
</evidence>
<dbReference type="OrthoDB" id="5970528at2759"/>
<feature type="compositionally biased region" description="Polar residues" evidence="1">
    <location>
        <begin position="79"/>
        <end position="88"/>
    </location>
</feature>
<dbReference type="Proteomes" id="UP001107558">
    <property type="component" value="Chromosome 1"/>
</dbReference>
<accession>A0A9J6CE79</accession>
<keyword evidence="4" id="KW-1185">Reference proteome</keyword>
<keyword evidence="2" id="KW-0472">Membrane</keyword>
<protein>
    <submittedName>
        <fullName evidence="3">Uncharacterized protein</fullName>
    </submittedName>
</protein>
<evidence type="ECO:0000256" key="1">
    <source>
        <dbReference type="SAM" id="MobiDB-lite"/>
    </source>
</evidence>
<reference evidence="3" key="1">
    <citation type="submission" date="2021-03" db="EMBL/GenBank/DDBJ databases">
        <title>Chromosome level genome of the anhydrobiotic midge Polypedilum vanderplanki.</title>
        <authorList>
            <person name="Yoshida Y."/>
            <person name="Kikawada T."/>
            <person name="Gusev O."/>
        </authorList>
    </citation>
    <scope>NUCLEOTIDE SEQUENCE</scope>
    <source>
        <strain evidence="3">NIAS01</strain>
        <tissue evidence="3">Whole body or cell culture</tissue>
    </source>
</reference>
<feature type="transmembrane region" description="Helical" evidence="2">
    <location>
        <begin position="34"/>
        <end position="59"/>
    </location>
</feature>
<comment type="caution">
    <text evidence="3">The sequence shown here is derived from an EMBL/GenBank/DDBJ whole genome shotgun (WGS) entry which is preliminary data.</text>
</comment>
<name>A0A9J6CE79_POLVA</name>
<proteinExistence type="predicted"/>
<feature type="compositionally biased region" description="Basic and acidic residues" evidence="1">
    <location>
        <begin position="63"/>
        <end position="76"/>
    </location>
</feature>
<dbReference type="AlphaFoldDB" id="A0A9J6CE79"/>
<organism evidence="3 4">
    <name type="scientific">Polypedilum vanderplanki</name>
    <name type="common">Sleeping chironomid midge</name>
    <dbReference type="NCBI Taxonomy" id="319348"/>
    <lineage>
        <taxon>Eukaryota</taxon>
        <taxon>Metazoa</taxon>
        <taxon>Ecdysozoa</taxon>
        <taxon>Arthropoda</taxon>
        <taxon>Hexapoda</taxon>
        <taxon>Insecta</taxon>
        <taxon>Pterygota</taxon>
        <taxon>Neoptera</taxon>
        <taxon>Endopterygota</taxon>
        <taxon>Diptera</taxon>
        <taxon>Nematocera</taxon>
        <taxon>Chironomoidea</taxon>
        <taxon>Chironomidae</taxon>
        <taxon>Chironominae</taxon>
        <taxon>Polypedilum</taxon>
        <taxon>Polypedilum</taxon>
    </lineage>
</organism>
<keyword evidence="2" id="KW-0812">Transmembrane</keyword>
<keyword evidence="2" id="KW-1133">Transmembrane helix</keyword>